<keyword evidence="3" id="KW-1185">Reference proteome</keyword>
<dbReference type="HOGENOM" id="CLU_1661355_0_0_1"/>
<dbReference type="EMBL" id="KN825039">
    <property type="protein sequence ID" value="KIK95493.1"/>
    <property type="molecule type" value="Genomic_DNA"/>
</dbReference>
<name>A0A0D0DRD5_9AGAM</name>
<keyword evidence="1" id="KW-0472">Membrane</keyword>
<proteinExistence type="predicted"/>
<feature type="transmembrane region" description="Helical" evidence="1">
    <location>
        <begin position="6"/>
        <end position="24"/>
    </location>
</feature>
<reference evidence="3" key="2">
    <citation type="submission" date="2015-01" db="EMBL/GenBank/DDBJ databases">
        <title>Evolutionary Origins and Diversification of the Mycorrhizal Mutualists.</title>
        <authorList>
            <consortium name="DOE Joint Genome Institute"/>
            <consortium name="Mycorrhizal Genomics Consortium"/>
            <person name="Kohler A."/>
            <person name="Kuo A."/>
            <person name="Nagy L.G."/>
            <person name="Floudas D."/>
            <person name="Copeland A."/>
            <person name="Barry K.W."/>
            <person name="Cichocki N."/>
            <person name="Veneault-Fourrey C."/>
            <person name="LaButti K."/>
            <person name="Lindquist E.A."/>
            <person name="Lipzen A."/>
            <person name="Lundell T."/>
            <person name="Morin E."/>
            <person name="Murat C."/>
            <person name="Riley R."/>
            <person name="Ohm R."/>
            <person name="Sun H."/>
            <person name="Tunlid A."/>
            <person name="Henrissat B."/>
            <person name="Grigoriev I.V."/>
            <person name="Hibbett D.S."/>
            <person name="Martin F."/>
        </authorList>
    </citation>
    <scope>NUCLEOTIDE SEQUENCE [LARGE SCALE GENOMIC DNA]</scope>
    <source>
        <strain evidence="3">Ve08.2h10</strain>
    </source>
</reference>
<evidence type="ECO:0000313" key="2">
    <source>
        <dbReference type="EMBL" id="KIK95493.1"/>
    </source>
</evidence>
<gene>
    <name evidence="2" type="ORF">PAXRUDRAFT_378977</name>
</gene>
<keyword evidence="1" id="KW-0812">Transmembrane</keyword>
<organism evidence="2 3">
    <name type="scientific">Paxillus rubicundulus Ve08.2h10</name>
    <dbReference type="NCBI Taxonomy" id="930991"/>
    <lineage>
        <taxon>Eukaryota</taxon>
        <taxon>Fungi</taxon>
        <taxon>Dikarya</taxon>
        <taxon>Basidiomycota</taxon>
        <taxon>Agaricomycotina</taxon>
        <taxon>Agaricomycetes</taxon>
        <taxon>Agaricomycetidae</taxon>
        <taxon>Boletales</taxon>
        <taxon>Paxilineae</taxon>
        <taxon>Paxillaceae</taxon>
        <taxon>Paxillus</taxon>
    </lineage>
</organism>
<dbReference type="AlphaFoldDB" id="A0A0D0DRD5"/>
<reference evidence="2 3" key="1">
    <citation type="submission" date="2014-04" db="EMBL/GenBank/DDBJ databases">
        <authorList>
            <consortium name="DOE Joint Genome Institute"/>
            <person name="Kuo A."/>
            <person name="Kohler A."/>
            <person name="Jargeat P."/>
            <person name="Nagy L.G."/>
            <person name="Floudas D."/>
            <person name="Copeland A."/>
            <person name="Barry K.W."/>
            <person name="Cichocki N."/>
            <person name="Veneault-Fourrey C."/>
            <person name="LaButti K."/>
            <person name="Lindquist E.A."/>
            <person name="Lipzen A."/>
            <person name="Lundell T."/>
            <person name="Morin E."/>
            <person name="Murat C."/>
            <person name="Sun H."/>
            <person name="Tunlid A."/>
            <person name="Henrissat B."/>
            <person name="Grigoriev I.V."/>
            <person name="Hibbett D.S."/>
            <person name="Martin F."/>
            <person name="Nordberg H.P."/>
            <person name="Cantor M.N."/>
            <person name="Hua S.X."/>
        </authorList>
    </citation>
    <scope>NUCLEOTIDE SEQUENCE [LARGE SCALE GENOMIC DNA]</scope>
    <source>
        <strain evidence="2 3">Ve08.2h10</strain>
    </source>
</reference>
<dbReference type="Proteomes" id="UP000054538">
    <property type="component" value="Unassembled WGS sequence"/>
</dbReference>
<evidence type="ECO:0000313" key="3">
    <source>
        <dbReference type="Proteomes" id="UP000054538"/>
    </source>
</evidence>
<evidence type="ECO:0000256" key="1">
    <source>
        <dbReference type="SAM" id="Phobius"/>
    </source>
</evidence>
<sequence>MISCYLTSLSLCYSCIYVFSLIMMERTSLALDGTAASHNFTSPLASSLGLPLSLTTSVSSSNLTHKSPPRGSTCLAYRSCPALTPLCASVAFAGTVAISGVIPKSQTQTQALFRQRRRVVQVRFGPEAEAWVGLPTLPQGVYSLLGSRFVSACRWYSIT</sequence>
<keyword evidence="1" id="KW-1133">Transmembrane helix</keyword>
<dbReference type="InParanoid" id="A0A0D0DRD5"/>
<protein>
    <submittedName>
        <fullName evidence="2">Uncharacterized protein</fullName>
    </submittedName>
</protein>
<accession>A0A0D0DRD5</accession>